<organism evidence="1 2">
    <name type="scientific">Paenibacillus aceti</name>
    <dbReference type="NCBI Taxonomy" id="1820010"/>
    <lineage>
        <taxon>Bacteria</taxon>
        <taxon>Bacillati</taxon>
        <taxon>Bacillota</taxon>
        <taxon>Bacilli</taxon>
        <taxon>Bacillales</taxon>
        <taxon>Paenibacillaceae</taxon>
        <taxon>Paenibacillus</taxon>
    </lineage>
</organism>
<dbReference type="Proteomes" id="UP000608420">
    <property type="component" value="Unassembled WGS sequence"/>
</dbReference>
<protein>
    <submittedName>
        <fullName evidence="1">Uncharacterized protein</fullName>
    </submittedName>
</protein>
<evidence type="ECO:0000313" key="2">
    <source>
        <dbReference type="Proteomes" id="UP000608420"/>
    </source>
</evidence>
<proteinExistence type="predicted"/>
<keyword evidence="2" id="KW-1185">Reference proteome</keyword>
<dbReference type="RefSeq" id="WP_229717114.1">
    <property type="nucleotide sequence ID" value="NZ_BMIW01000026.1"/>
</dbReference>
<gene>
    <name evidence="1" type="ORF">GCM10010913_32900</name>
</gene>
<accession>A0ABQ1W0B5</accession>
<comment type="caution">
    <text evidence="1">The sequence shown here is derived from an EMBL/GenBank/DDBJ whole genome shotgun (WGS) entry which is preliminary data.</text>
</comment>
<reference evidence="2" key="1">
    <citation type="journal article" date="2019" name="Int. J. Syst. Evol. Microbiol.">
        <title>The Global Catalogue of Microorganisms (GCM) 10K type strain sequencing project: providing services to taxonomists for standard genome sequencing and annotation.</title>
        <authorList>
            <consortium name="The Broad Institute Genomics Platform"/>
            <consortium name="The Broad Institute Genome Sequencing Center for Infectious Disease"/>
            <person name="Wu L."/>
            <person name="Ma J."/>
        </authorList>
    </citation>
    <scope>NUCLEOTIDE SEQUENCE [LARGE SCALE GENOMIC DNA]</scope>
    <source>
        <strain evidence="2">CGMCC 1.15420</strain>
    </source>
</reference>
<sequence>MEFTELVEELREKARSQRFANLKKGEEVPESPALGARELRGKIARTLAERAGIGKSSMEYLIAVQRDEPGLFERVKSGEITIN</sequence>
<dbReference type="EMBL" id="BMIW01000026">
    <property type="protein sequence ID" value="GGG08564.1"/>
    <property type="molecule type" value="Genomic_DNA"/>
</dbReference>
<name>A0ABQ1W0B5_9BACL</name>
<evidence type="ECO:0000313" key="1">
    <source>
        <dbReference type="EMBL" id="GGG08564.1"/>
    </source>
</evidence>